<keyword evidence="3" id="KW-0949">S-adenosyl-L-methionine</keyword>
<keyword evidence="6" id="KW-1185">Reference proteome</keyword>
<dbReference type="OrthoDB" id="2094832at2759"/>
<evidence type="ECO:0000313" key="5">
    <source>
        <dbReference type="EMBL" id="KAF1918486.1"/>
    </source>
</evidence>
<evidence type="ECO:0000313" key="6">
    <source>
        <dbReference type="Proteomes" id="UP000800096"/>
    </source>
</evidence>
<sequence length="324" mass="37168">MTFATKATRRLRLIYLLFHTQPLPPSLQLTTMAQDTSAEGSMSEMHKKLAQIVETKQYIDEPWLLPWYKKDLTEIKPHTRNLFETYSHVAPAEVEAHIRKIRDEAFKVFPYPCVGNWGFLNLSVVESPVYQEVLQRIKDGEKYLDIGCCMGQDIRKLAHDGAPPENMYGSDLKKEFWNIGYDLFLDKESLSTTFIEADVFDHDSGLKELDGKLGLVHTASFFHLFDWNGQVKAAKRVVELLRSEPGVMIFGRQGGMPQAGALPSLDSYWHNSESWAELWKQVGEETGTKWKIESFLGDEDLTKRMNAKIVPAGTRFLTFNMRRL</sequence>
<organism evidence="5 6">
    <name type="scientific">Ampelomyces quisqualis</name>
    <name type="common">Powdery mildew agent</name>
    <dbReference type="NCBI Taxonomy" id="50730"/>
    <lineage>
        <taxon>Eukaryota</taxon>
        <taxon>Fungi</taxon>
        <taxon>Dikarya</taxon>
        <taxon>Ascomycota</taxon>
        <taxon>Pezizomycotina</taxon>
        <taxon>Dothideomycetes</taxon>
        <taxon>Pleosporomycetidae</taxon>
        <taxon>Pleosporales</taxon>
        <taxon>Pleosporineae</taxon>
        <taxon>Phaeosphaeriaceae</taxon>
        <taxon>Ampelomyces</taxon>
    </lineage>
</organism>
<proteinExistence type="inferred from homology"/>
<comment type="pathway">
    <text evidence="1">Secondary metabolite biosynthesis.</text>
</comment>
<dbReference type="Proteomes" id="UP000800096">
    <property type="component" value="Unassembled WGS sequence"/>
</dbReference>
<dbReference type="InterPro" id="IPR029063">
    <property type="entry name" value="SAM-dependent_MTases_sf"/>
</dbReference>
<dbReference type="GO" id="GO:0016740">
    <property type="term" value="F:transferase activity"/>
    <property type="evidence" value="ECO:0007669"/>
    <property type="project" value="UniProtKB-KW"/>
</dbReference>
<dbReference type="EMBL" id="ML979134">
    <property type="protein sequence ID" value="KAF1918486.1"/>
    <property type="molecule type" value="Genomic_DNA"/>
</dbReference>
<dbReference type="Gene3D" id="3.40.50.150">
    <property type="entry name" value="Vaccinia Virus protein VP39"/>
    <property type="match status" value="1"/>
</dbReference>
<reference evidence="5" key="1">
    <citation type="journal article" date="2020" name="Stud. Mycol.">
        <title>101 Dothideomycetes genomes: a test case for predicting lifestyles and emergence of pathogens.</title>
        <authorList>
            <person name="Haridas S."/>
            <person name="Albert R."/>
            <person name="Binder M."/>
            <person name="Bloem J."/>
            <person name="Labutti K."/>
            <person name="Salamov A."/>
            <person name="Andreopoulos B."/>
            <person name="Baker S."/>
            <person name="Barry K."/>
            <person name="Bills G."/>
            <person name="Bluhm B."/>
            <person name="Cannon C."/>
            <person name="Castanera R."/>
            <person name="Culley D."/>
            <person name="Daum C."/>
            <person name="Ezra D."/>
            <person name="Gonzalez J."/>
            <person name="Henrissat B."/>
            <person name="Kuo A."/>
            <person name="Liang C."/>
            <person name="Lipzen A."/>
            <person name="Lutzoni F."/>
            <person name="Magnuson J."/>
            <person name="Mondo S."/>
            <person name="Nolan M."/>
            <person name="Ohm R."/>
            <person name="Pangilinan J."/>
            <person name="Park H.-J."/>
            <person name="Ramirez L."/>
            <person name="Alfaro M."/>
            <person name="Sun H."/>
            <person name="Tritt A."/>
            <person name="Yoshinaga Y."/>
            <person name="Zwiers L.-H."/>
            <person name="Turgeon B."/>
            <person name="Goodwin S."/>
            <person name="Spatafora J."/>
            <person name="Crous P."/>
            <person name="Grigoriev I."/>
        </authorList>
    </citation>
    <scope>NUCLEOTIDE SEQUENCE</scope>
    <source>
        <strain evidence="5">HMLAC05119</strain>
    </source>
</reference>
<dbReference type="AlphaFoldDB" id="A0A6A5QVA1"/>
<accession>A0A6A5QVA1</accession>
<comment type="similarity">
    <text evidence="4">Belongs to the class I-like SAM-binding methyltransferase superfamily.</text>
</comment>
<dbReference type="InterPro" id="IPR051654">
    <property type="entry name" value="Meroterpenoid_MTases"/>
</dbReference>
<dbReference type="PANTHER" id="PTHR35897:SF1">
    <property type="entry name" value="METHYLTRANSFERASE AUSD"/>
    <property type="match status" value="1"/>
</dbReference>
<dbReference type="PANTHER" id="PTHR35897">
    <property type="entry name" value="METHYLTRANSFERASE AUSD"/>
    <property type="match status" value="1"/>
</dbReference>
<evidence type="ECO:0000256" key="2">
    <source>
        <dbReference type="ARBA" id="ARBA00022679"/>
    </source>
</evidence>
<keyword evidence="2" id="KW-0808">Transferase</keyword>
<evidence type="ECO:0000256" key="1">
    <source>
        <dbReference type="ARBA" id="ARBA00005179"/>
    </source>
</evidence>
<dbReference type="SUPFAM" id="SSF53335">
    <property type="entry name" value="S-adenosyl-L-methionine-dependent methyltransferases"/>
    <property type="match status" value="1"/>
</dbReference>
<evidence type="ECO:0000256" key="3">
    <source>
        <dbReference type="ARBA" id="ARBA00022691"/>
    </source>
</evidence>
<gene>
    <name evidence="5" type="ORF">BDU57DRAFT_515300</name>
</gene>
<name>A0A6A5QVA1_AMPQU</name>
<evidence type="ECO:0000256" key="4">
    <source>
        <dbReference type="ARBA" id="ARBA00038314"/>
    </source>
</evidence>
<protein>
    <submittedName>
        <fullName evidence="5">Uncharacterized protein</fullName>
    </submittedName>
</protein>